<keyword evidence="15" id="KW-1185">Reference proteome</keyword>
<dbReference type="EMBL" id="BGOW01000014">
    <property type="protein sequence ID" value="GBL45722.1"/>
    <property type="molecule type" value="Genomic_DNA"/>
</dbReference>
<organism evidence="14 15">
    <name type="scientific">Sulfuriferula multivorans</name>
    <dbReference type="NCBI Taxonomy" id="1559896"/>
    <lineage>
        <taxon>Bacteria</taxon>
        <taxon>Pseudomonadati</taxon>
        <taxon>Pseudomonadota</taxon>
        <taxon>Betaproteobacteria</taxon>
        <taxon>Nitrosomonadales</taxon>
        <taxon>Sulfuricellaceae</taxon>
        <taxon>Sulfuriferula</taxon>
    </lineage>
</organism>
<evidence type="ECO:0000256" key="8">
    <source>
        <dbReference type="ARBA" id="ARBA00022692"/>
    </source>
</evidence>
<evidence type="ECO:0000256" key="11">
    <source>
        <dbReference type="ARBA" id="ARBA00025119"/>
    </source>
</evidence>
<feature type="transmembrane region" description="Helical" evidence="12">
    <location>
        <begin position="145"/>
        <end position="172"/>
    </location>
</feature>
<evidence type="ECO:0000256" key="12">
    <source>
        <dbReference type="RuleBase" id="RU361157"/>
    </source>
</evidence>
<sequence length="263" mass="29254">MNNRHNFAAPRLSLRFIPVWRRNFLVWKKLAGSSILGNLADPMLYMLGFGYGLGSLMPEVGGARYITFLAAGTVCYSTMNSATFEVLYSGFSRMHVQKTWDAILNTPLNLDDVMLAELTWGASKSLLSGLAILAVIWGMGLQQSWLLSLWVLPVVILIGLTFSAMGLVMTALSPSYDFFIYYFTLVITPMVLLCGVFYPVDRLPDFLQIAAAWLPLSHAIDLVRPLILGRIPTYIAGHVAALATWGLLSYWLALGLTRRRLLK</sequence>
<dbReference type="InterPro" id="IPR005981">
    <property type="entry name" value="ABC_transptNodJ"/>
</dbReference>
<dbReference type="GO" id="GO:0140359">
    <property type="term" value="F:ABC-type transporter activity"/>
    <property type="evidence" value="ECO:0007669"/>
    <property type="project" value="InterPro"/>
</dbReference>
<evidence type="ECO:0000313" key="14">
    <source>
        <dbReference type="EMBL" id="GBL45722.1"/>
    </source>
</evidence>
<feature type="domain" description="ABC transmembrane type-2" evidence="13">
    <location>
        <begin position="33"/>
        <end position="260"/>
    </location>
</feature>
<reference evidence="14 15" key="1">
    <citation type="journal article" date="2019" name="Front. Microbiol.">
        <title>Genomes of Neutrophilic Sulfur-Oxidizing Chemolithoautotrophs Representing 9 Proteobacterial Species From 8 Genera.</title>
        <authorList>
            <person name="Watanabe T."/>
            <person name="Kojima H."/>
            <person name="Umezawa K."/>
            <person name="Hori C."/>
            <person name="Takasuka T.E."/>
            <person name="Kato Y."/>
            <person name="Fukui M."/>
        </authorList>
    </citation>
    <scope>NUCLEOTIDE SEQUENCE [LARGE SCALE GENOMIC DNA]</scope>
    <source>
        <strain evidence="14 15">TTN</strain>
    </source>
</reference>
<keyword evidence="10 12" id="KW-0472">Membrane</keyword>
<evidence type="ECO:0000256" key="10">
    <source>
        <dbReference type="ARBA" id="ARBA00023136"/>
    </source>
</evidence>
<dbReference type="PRINTS" id="PR00164">
    <property type="entry name" value="ABC2TRNSPORT"/>
</dbReference>
<name>A0A401JDH7_9PROT</name>
<feature type="transmembrane region" description="Helical" evidence="12">
    <location>
        <begin position="65"/>
        <end position="88"/>
    </location>
</feature>
<feature type="transmembrane region" description="Helical" evidence="12">
    <location>
        <begin position="118"/>
        <end position="139"/>
    </location>
</feature>
<dbReference type="PROSITE" id="PS51012">
    <property type="entry name" value="ABC_TM2"/>
    <property type="match status" value="1"/>
</dbReference>
<feature type="transmembrane region" description="Helical" evidence="12">
    <location>
        <begin position="30"/>
        <end position="53"/>
    </location>
</feature>
<keyword evidence="8 12" id="KW-0812">Transmembrane</keyword>
<dbReference type="InterPro" id="IPR000412">
    <property type="entry name" value="ABC_2_transport"/>
</dbReference>
<evidence type="ECO:0000256" key="5">
    <source>
        <dbReference type="ARBA" id="ARBA00022458"/>
    </source>
</evidence>
<dbReference type="GO" id="GO:0043190">
    <property type="term" value="C:ATP-binding cassette (ABC) transporter complex"/>
    <property type="evidence" value="ECO:0007669"/>
    <property type="project" value="InterPro"/>
</dbReference>
<comment type="caution">
    <text evidence="14">The sequence shown here is derived from an EMBL/GenBank/DDBJ whole genome shotgun (WGS) entry which is preliminary data.</text>
</comment>
<dbReference type="PANTHER" id="PTHR43229:SF2">
    <property type="entry name" value="NODULATION PROTEIN J"/>
    <property type="match status" value="1"/>
</dbReference>
<dbReference type="PANTHER" id="PTHR43229">
    <property type="entry name" value="NODULATION PROTEIN J"/>
    <property type="match status" value="1"/>
</dbReference>
<accession>A0A401JDH7</accession>
<dbReference type="PIRSF" id="PIRSF006648">
    <property type="entry name" value="DrrB"/>
    <property type="match status" value="1"/>
</dbReference>
<comment type="function">
    <text evidence="11">Part of the ABC transporter complex NodIJ involved in the export of the nodulation factors (Nod factors), the bacterial signal molecules that induce symbiosis and subsequent nodulation induction. Nod factors are LCO (lipo-chitin oligosaccharide), a modified beta-1,4-linked N-acetylglucosamine oligosaccharide. This subunit encodes the transporter.</text>
</comment>
<comment type="subunit">
    <text evidence="3">The complex is composed of two ATP-binding proteins (NodI) and two transmembrane proteins (NodJ).</text>
</comment>
<dbReference type="Pfam" id="PF01061">
    <property type="entry name" value="ABC2_membrane"/>
    <property type="match status" value="1"/>
</dbReference>
<evidence type="ECO:0000256" key="4">
    <source>
        <dbReference type="ARBA" id="ARBA00022448"/>
    </source>
</evidence>
<protein>
    <recommendedName>
        <fullName evidence="12">Transport permease protein</fullName>
    </recommendedName>
</protein>
<dbReference type="OrthoDB" id="9778589at2"/>
<dbReference type="NCBIfam" id="TIGR01291">
    <property type="entry name" value="nodJ"/>
    <property type="match status" value="1"/>
</dbReference>
<keyword evidence="6 12" id="KW-1003">Cell membrane</keyword>
<comment type="subcellular location">
    <subcellularLocation>
        <location evidence="1 12">Cell inner membrane</location>
        <topology evidence="1 12">Multi-pass membrane protein</topology>
    </subcellularLocation>
</comment>
<feature type="transmembrane region" description="Helical" evidence="12">
    <location>
        <begin position="235"/>
        <end position="253"/>
    </location>
</feature>
<evidence type="ECO:0000256" key="7">
    <source>
        <dbReference type="ARBA" id="ARBA00022519"/>
    </source>
</evidence>
<dbReference type="Proteomes" id="UP000286806">
    <property type="component" value="Unassembled WGS sequence"/>
</dbReference>
<evidence type="ECO:0000256" key="6">
    <source>
        <dbReference type="ARBA" id="ARBA00022475"/>
    </source>
</evidence>
<dbReference type="InterPro" id="IPR013525">
    <property type="entry name" value="ABC2_TM"/>
</dbReference>
<feature type="transmembrane region" description="Helical" evidence="12">
    <location>
        <begin position="179"/>
        <end position="200"/>
    </location>
</feature>
<keyword evidence="5" id="KW-0536">Nodulation</keyword>
<keyword evidence="7" id="KW-0997">Cell inner membrane</keyword>
<dbReference type="InterPro" id="IPR047817">
    <property type="entry name" value="ABC2_TM_bact-type"/>
</dbReference>
<evidence type="ECO:0000256" key="9">
    <source>
        <dbReference type="ARBA" id="ARBA00022989"/>
    </source>
</evidence>
<dbReference type="GO" id="GO:0015772">
    <property type="term" value="P:oligosaccharide transport"/>
    <property type="evidence" value="ECO:0007669"/>
    <property type="project" value="InterPro"/>
</dbReference>
<dbReference type="RefSeq" id="WP_124704528.1">
    <property type="nucleotide sequence ID" value="NZ_BGOW01000014.1"/>
</dbReference>
<dbReference type="InterPro" id="IPR051784">
    <property type="entry name" value="Nod_factor_ABC_transporter"/>
</dbReference>
<evidence type="ECO:0000313" key="15">
    <source>
        <dbReference type="Proteomes" id="UP000286806"/>
    </source>
</evidence>
<evidence type="ECO:0000256" key="1">
    <source>
        <dbReference type="ARBA" id="ARBA00004429"/>
    </source>
</evidence>
<dbReference type="AlphaFoldDB" id="A0A401JDH7"/>
<evidence type="ECO:0000256" key="3">
    <source>
        <dbReference type="ARBA" id="ARBA00011350"/>
    </source>
</evidence>
<gene>
    <name evidence="14" type="ORF">SFMTTN_1533</name>
</gene>
<keyword evidence="4 12" id="KW-0813">Transport</keyword>
<keyword evidence="9 12" id="KW-1133">Transmembrane helix</keyword>
<comment type="similarity">
    <text evidence="2">Belongs to the ABC-2 integral membrane protein family. Lipooligosaccharide exporter (TC 3.A.1.102) subfamily.</text>
</comment>
<evidence type="ECO:0000259" key="13">
    <source>
        <dbReference type="PROSITE" id="PS51012"/>
    </source>
</evidence>
<evidence type="ECO:0000256" key="2">
    <source>
        <dbReference type="ARBA" id="ARBA00008394"/>
    </source>
</evidence>
<proteinExistence type="inferred from homology"/>